<name>A0AA38UB81_9AGAR</name>
<evidence type="ECO:0000313" key="2">
    <source>
        <dbReference type="EMBL" id="KAJ3836232.1"/>
    </source>
</evidence>
<proteinExistence type="predicted"/>
<dbReference type="Proteomes" id="UP001163846">
    <property type="component" value="Unassembled WGS sequence"/>
</dbReference>
<organism evidence="2 3">
    <name type="scientific">Lentinula raphanica</name>
    <dbReference type="NCBI Taxonomy" id="153919"/>
    <lineage>
        <taxon>Eukaryota</taxon>
        <taxon>Fungi</taxon>
        <taxon>Dikarya</taxon>
        <taxon>Basidiomycota</taxon>
        <taxon>Agaricomycotina</taxon>
        <taxon>Agaricomycetes</taxon>
        <taxon>Agaricomycetidae</taxon>
        <taxon>Agaricales</taxon>
        <taxon>Marasmiineae</taxon>
        <taxon>Omphalotaceae</taxon>
        <taxon>Lentinula</taxon>
    </lineage>
</organism>
<keyword evidence="1" id="KW-0732">Signal</keyword>
<gene>
    <name evidence="2" type="ORF">F5878DRAFT_272387</name>
</gene>
<dbReference type="AlphaFoldDB" id="A0AA38UB81"/>
<accession>A0AA38UB81</accession>
<protein>
    <submittedName>
        <fullName evidence="2">Uncharacterized protein</fullName>
    </submittedName>
</protein>
<keyword evidence="3" id="KW-1185">Reference proteome</keyword>
<feature type="chain" id="PRO_5041437266" evidence="1">
    <location>
        <begin position="26"/>
        <end position="224"/>
    </location>
</feature>
<evidence type="ECO:0000313" key="3">
    <source>
        <dbReference type="Proteomes" id="UP001163846"/>
    </source>
</evidence>
<dbReference type="EMBL" id="MU806338">
    <property type="protein sequence ID" value="KAJ3836232.1"/>
    <property type="molecule type" value="Genomic_DNA"/>
</dbReference>
<reference evidence="2" key="1">
    <citation type="submission" date="2022-08" db="EMBL/GenBank/DDBJ databases">
        <authorList>
            <consortium name="DOE Joint Genome Institute"/>
            <person name="Min B."/>
            <person name="Riley R."/>
            <person name="Sierra-Patev S."/>
            <person name="Naranjo-Ortiz M."/>
            <person name="Looney B."/>
            <person name="Konkel Z."/>
            <person name="Slot J.C."/>
            <person name="Sakamoto Y."/>
            <person name="Steenwyk J.L."/>
            <person name="Rokas A."/>
            <person name="Carro J."/>
            <person name="Camarero S."/>
            <person name="Ferreira P."/>
            <person name="Molpeceres G."/>
            <person name="Ruiz-Duenas F.J."/>
            <person name="Serrano A."/>
            <person name="Henrissat B."/>
            <person name="Drula E."/>
            <person name="Hughes K.W."/>
            <person name="Mata J.L."/>
            <person name="Ishikawa N.K."/>
            <person name="Vargas-Isla R."/>
            <person name="Ushijima S."/>
            <person name="Smith C.A."/>
            <person name="Ahrendt S."/>
            <person name="Andreopoulos W."/>
            <person name="He G."/>
            <person name="Labutti K."/>
            <person name="Lipzen A."/>
            <person name="Ng V."/>
            <person name="Sandor L."/>
            <person name="Barry K."/>
            <person name="Martinez A.T."/>
            <person name="Xiao Y."/>
            <person name="Gibbons J.G."/>
            <person name="Terashima K."/>
            <person name="Hibbett D.S."/>
            <person name="Grigoriev I.V."/>
        </authorList>
    </citation>
    <scope>NUCLEOTIDE SEQUENCE</scope>
    <source>
        <strain evidence="2">TFB9207</strain>
    </source>
</reference>
<evidence type="ECO:0000256" key="1">
    <source>
        <dbReference type="SAM" id="SignalP"/>
    </source>
</evidence>
<comment type="caution">
    <text evidence="2">The sequence shown here is derived from an EMBL/GenBank/DDBJ whole genome shotgun (WGS) entry which is preliminary data.</text>
</comment>
<feature type="signal peptide" evidence="1">
    <location>
        <begin position="1"/>
        <end position="25"/>
    </location>
</feature>
<sequence length="224" mass="24971">MRLRLCCKTASLSLSLLSMMYTAAALPMNHPQSSHTTGSSSSTSSSTHCEFQAFVYEAVPQPDTGSCDWTAYICPREGSSSTSLISDTVGVYANITAELQRRKSLPFNTCIARPLVALVPSWSNEMSFVYLLRRGNLVHSFFWPNQGIQSVWGGSGKVKMNGHDYTIEVTFDADLRLERLLNMANDTHLTPVLRQNNGTFTFRWESHQIEPVEETHRINGSNLS</sequence>